<dbReference type="InterPro" id="IPR036638">
    <property type="entry name" value="HLH_DNA-bd_sf"/>
</dbReference>
<sequence>MALEAVVFQQDPFSYGFKDLGETSDPWSCGFGLEEGAAHSEILLQNGGLGLMTQKMAKTNSSTCGGGGDGFFTGESRPLEPPLACHLRKRRRTRSVKNIEEVESQRMTHIFVERNRRKQMKNYLSVLRSLMPPSYVQRGDQASIVGGAINYVKELEQLVQTLEVHKRIHILQQSDDHDHDDAGFSTSIFSNFFSFPQYSDFRPNDSRESSSTAPKKPSGPVADIEVTMAESNANIKILSTRYPKQLFKMVTGFHSLGLHVLHLNVATFDNQVLYTFSVKVEEGCHLRSMNEVAAAVYDMMGRVQGEAAFK</sequence>
<dbReference type="AlphaFoldDB" id="A0A067EZU7"/>
<dbReference type="KEGG" id="cit:102607586"/>
<dbReference type="Proteomes" id="UP000027120">
    <property type="component" value="Unassembled WGS sequence"/>
</dbReference>
<gene>
    <name evidence="8" type="ORF">CISIN_1g043618mg</name>
</gene>
<evidence type="ECO:0000259" key="7">
    <source>
        <dbReference type="PROSITE" id="PS50888"/>
    </source>
</evidence>
<evidence type="ECO:0000256" key="1">
    <source>
        <dbReference type="ARBA" id="ARBA00004123"/>
    </source>
</evidence>
<evidence type="ECO:0000313" key="8">
    <source>
        <dbReference type="EMBL" id="KDO60649.1"/>
    </source>
</evidence>
<accession>A0A067EZU7</accession>
<dbReference type="GO" id="GO:0046983">
    <property type="term" value="F:protein dimerization activity"/>
    <property type="evidence" value="ECO:0007669"/>
    <property type="project" value="InterPro"/>
</dbReference>
<feature type="domain" description="BHLH" evidence="7">
    <location>
        <begin position="104"/>
        <end position="155"/>
    </location>
</feature>
<keyword evidence="5" id="KW-0539">Nucleus</keyword>
<keyword evidence="2" id="KW-0805">Transcription regulation</keyword>
<proteinExistence type="predicted"/>
<dbReference type="STRING" id="2711.A0A067EZU7"/>
<dbReference type="PaxDb" id="2711-XP_006466564.1"/>
<evidence type="ECO:0000313" key="9">
    <source>
        <dbReference type="Proteomes" id="UP000027120"/>
    </source>
</evidence>
<dbReference type="GO" id="GO:0000981">
    <property type="term" value="F:DNA-binding transcription factor activity, RNA polymerase II-specific"/>
    <property type="evidence" value="ECO:0000318"/>
    <property type="project" value="GO_Central"/>
</dbReference>
<reference evidence="8 9" key="1">
    <citation type="submission" date="2014-04" db="EMBL/GenBank/DDBJ databases">
        <authorList>
            <consortium name="International Citrus Genome Consortium"/>
            <person name="Gmitter F."/>
            <person name="Chen C."/>
            <person name="Farmerie W."/>
            <person name="Harkins T."/>
            <person name="Desany B."/>
            <person name="Mohiuddin M."/>
            <person name="Kodira C."/>
            <person name="Borodovsky M."/>
            <person name="Lomsadze A."/>
            <person name="Burns P."/>
            <person name="Jenkins J."/>
            <person name="Prochnik S."/>
            <person name="Shu S."/>
            <person name="Chapman J."/>
            <person name="Pitluck S."/>
            <person name="Schmutz J."/>
            <person name="Rokhsar D."/>
        </authorList>
    </citation>
    <scope>NUCLEOTIDE SEQUENCE</scope>
</reference>
<dbReference type="Gene3D" id="4.10.280.10">
    <property type="entry name" value="Helix-loop-helix DNA-binding domain"/>
    <property type="match status" value="1"/>
</dbReference>
<dbReference type="EMBL" id="KK784931">
    <property type="protein sequence ID" value="KDO60649.1"/>
    <property type="molecule type" value="Genomic_DNA"/>
</dbReference>
<dbReference type="SMART" id="SM00353">
    <property type="entry name" value="HLH"/>
    <property type="match status" value="1"/>
</dbReference>
<dbReference type="PROSITE" id="PS50888">
    <property type="entry name" value="BHLH"/>
    <property type="match status" value="1"/>
</dbReference>
<dbReference type="Pfam" id="PF00010">
    <property type="entry name" value="HLH"/>
    <property type="match status" value="1"/>
</dbReference>
<keyword evidence="4" id="KW-0804">Transcription</keyword>
<evidence type="ECO:0000256" key="3">
    <source>
        <dbReference type="ARBA" id="ARBA00023125"/>
    </source>
</evidence>
<dbReference type="SMR" id="A0A067EZU7"/>
<comment type="subcellular location">
    <subcellularLocation>
        <location evidence="1">Nucleus</location>
    </subcellularLocation>
</comment>
<dbReference type="GO" id="GO:0010052">
    <property type="term" value="P:guard cell differentiation"/>
    <property type="evidence" value="ECO:0007669"/>
    <property type="project" value="InterPro"/>
</dbReference>
<organism evidence="8 9">
    <name type="scientific">Citrus sinensis</name>
    <name type="common">Sweet orange</name>
    <name type="synonym">Citrus aurantium var. sinensis</name>
    <dbReference type="NCBI Taxonomy" id="2711"/>
    <lineage>
        <taxon>Eukaryota</taxon>
        <taxon>Viridiplantae</taxon>
        <taxon>Streptophyta</taxon>
        <taxon>Embryophyta</taxon>
        <taxon>Tracheophyta</taxon>
        <taxon>Spermatophyta</taxon>
        <taxon>Magnoliopsida</taxon>
        <taxon>eudicotyledons</taxon>
        <taxon>Gunneridae</taxon>
        <taxon>Pentapetalae</taxon>
        <taxon>rosids</taxon>
        <taxon>malvids</taxon>
        <taxon>Sapindales</taxon>
        <taxon>Rutaceae</taxon>
        <taxon>Aurantioideae</taxon>
        <taxon>Citrus</taxon>
    </lineage>
</organism>
<keyword evidence="9" id="KW-1185">Reference proteome</keyword>
<dbReference type="InterPro" id="IPR011598">
    <property type="entry name" value="bHLH_dom"/>
</dbReference>
<dbReference type="InterPro" id="IPR044283">
    <property type="entry name" value="FAMA/SPEECHLESS/MUTE-like"/>
</dbReference>
<evidence type="ECO:0000256" key="2">
    <source>
        <dbReference type="ARBA" id="ARBA00023015"/>
    </source>
</evidence>
<dbReference type="GO" id="GO:0006357">
    <property type="term" value="P:regulation of transcription by RNA polymerase II"/>
    <property type="evidence" value="ECO:0000318"/>
    <property type="project" value="GO_Central"/>
</dbReference>
<keyword evidence="3" id="KW-0238">DNA-binding</keyword>
<dbReference type="SUPFAM" id="SSF47459">
    <property type="entry name" value="HLH, helix-loop-helix DNA-binding domain"/>
    <property type="match status" value="1"/>
</dbReference>
<dbReference type="PANTHER" id="PTHR46684">
    <property type="entry name" value="TRANSCRIPTION FACTOR FAMA"/>
    <property type="match status" value="1"/>
</dbReference>
<dbReference type="InterPro" id="IPR054502">
    <property type="entry name" value="bHLH-TF_ACT-like_plant"/>
</dbReference>
<evidence type="ECO:0000256" key="6">
    <source>
        <dbReference type="SAM" id="MobiDB-lite"/>
    </source>
</evidence>
<dbReference type="GO" id="GO:0005634">
    <property type="term" value="C:nucleus"/>
    <property type="evidence" value="ECO:0007669"/>
    <property type="project" value="UniProtKB-SubCell"/>
</dbReference>
<evidence type="ECO:0000256" key="4">
    <source>
        <dbReference type="ARBA" id="ARBA00023163"/>
    </source>
</evidence>
<dbReference type="PANTHER" id="PTHR46684:SF16">
    <property type="entry name" value="TRANSCRIPTION FACTOR BHLH67-LIKE ISOFORM X2"/>
    <property type="match status" value="1"/>
</dbReference>
<dbReference type="eggNOG" id="ENOG502QSWD">
    <property type="taxonomic scope" value="Eukaryota"/>
</dbReference>
<dbReference type="Pfam" id="PF22754">
    <property type="entry name" value="bHLH-TF_ACT-like_plant"/>
    <property type="match status" value="1"/>
</dbReference>
<dbReference type="GO" id="GO:0000978">
    <property type="term" value="F:RNA polymerase II cis-regulatory region sequence-specific DNA binding"/>
    <property type="evidence" value="ECO:0000318"/>
    <property type="project" value="GO_Central"/>
</dbReference>
<feature type="region of interest" description="Disordered" evidence="6">
    <location>
        <begin position="202"/>
        <end position="221"/>
    </location>
</feature>
<name>A0A067EZU7_CITSI</name>
<evidence type="ECO:0000256" key="5">
    <source>
        <dbReference type="ARBA" id="ARBA00023242"/>
    </source>
</evidence>
<protein>
    <recommendedName>
        <fullName evidence="7">BHLH domain-containing protein</fullName>
    </recommendedName>
</protein>